<comment type="similarity">
    <text evidence="1">Belongs to the GppA/Ppx family.</text>
</comment>
<sequence length="302" mass="34347">MRYGVIDVGSNTIRLIVCELKNNDINIILKEKELSVILNFIDNGKLSDEGAERLLKALDRFSKICELLACKKVYCFATASLRKISNTDEIVSNIRKIIPEMEIISGEDEAYYDFIGLKQIVKDKNGIGLDLGGGSIQIFNFKDNQIVKSTSLPLGGLEMKNKFVSMVYPTLDEIAQIKDYVKKSIKEDGIFKKNRNDVIYLMGGTARAVAKLHRYIHRINKKINKYYISIEELNKLTERFEDPRRSDIDILERIVPDRMNNILPSIIVLDTVCSLSCAKEVVVLKNGVRDGYIQDKILTCEK</sequence>
<keyword evidence="4" id="KW-1185">Reference proteome</keyword>
<proteinExistence type="inferred from homology"/>
<protein>
    <recommendedName>
        <fullName evidence="2">Ppx/GppA phosphatase N-terminal domain-containing protein</fullName>
    </recommendedName>
</protein>
<dbReference type="OrthoDB" id="9807195at2"/>
<evidence type="ECO:0000313" key="4">
    <source>
        <dbReference type="Proteomes" id="UP000317863"/>
    </source>
</evidence>
<name>A0A544QVK0_9FIRM</name>
<dbReference type="InterPro" id="IPR050273">
    <property type="entry name" value="GppA/Ppx_hydrolase"/>
</dbReference>
<accession>A0A544QVK0</accession>
<evidence type="ECO:0000313" key="3">
    <source>
        <dbReference type="EMBL" id="TQQ84718.1"/>
    </source>
</evidence>
<comment type="caution">
    <text evidence="3">The sequence shown here is derived from an EMBL/GenBank/DDBJ whole genome shotgun (WGS) entry which is preliminary data.</text>
</comment>
<dbReference type="AlphaFoldDB" id="A0A544QVK0"/>
<evidence type="ECO:0000259" key="2">
    <source>
        <dbReference type="Pfam" id="PF02541"/>
    </source>
</evidence>
<reference evidence="3 4" key="1">
    <citation type="submission" date="2019-02" db="EMBL/GenBank/DDBJ databases">
        <title>Peptostreptococcaceae bacterium ZHW00191 nov., a new bacterium isolated from the human gut.</title>
        <authorList>
            <person name="Zhou H.-W."/>
            <person name="Chen X.-J."/>
        </authorList>
    </citation>
    <scope>NUCLEOTIDE SEQUENCE [LARGE SCALE GENOMIC DNA]</scope>
    <source>
        <strain evidence="3 4">ZHW00191</strain>
    </source>
</reference>
<dbReference type="GO" id="GO:0006357">
    <property type="term" value="P:regulation of transcription by RNA polymerase II"/>
    <property type="evidence" value="ECO:0007669"/>
    <property type="project" value="TreeGrafter"/>
</dbReference>
<dbReference type="Gene3D" id="3.30.420.150">
    <property type="entry name" value="Exopolyphosphatase. Domain 2"/>
    <property type="match status" value="1"/>
</dbReference>
<dbReference type="PANTHER" id="PTHR30005:SF0">
    <property type="entry name" value="RETROGRADE REGULATION PROTEIN 2"/>
    <property type="match status" value="1"/>
</dbReference>
<dbReference type="Gene3D" id="3.30.420.40">
    <property type="match status" value="1"/>
</dbReference>
<dbReference type="CDD" id="cd24052">
    <property type="entry name" value="ASKHA_NBD_HpPPX-GppA-like"/>
    <property type="match status" value="1"/>
</dbReference>
<dbReference type="InterPro" id="IPR043129">
    <property type="entry name" value="ATPase_NBD"/>
</dbReference>
<gene>
    <name evidence="3" type="ORF">EXD82_04755</name>
</gene>
<dbReference type="EMBL" id="SGJB01000007">
    <property type="protein sequence ID" value="TQQ84718.1"/>
    <property type="molecule type" value="Genomic_DNA"/>
</dbReference>
<feature type="domain" description="Ppx/GppA phosphatase N-terminal" evidence="2">
    <location>
        <begin position="23"/>
        <end position="298"/>
    </location>
</feature>
<dbReference type="InterPro" id="IPR003695">
    <property type="entry name" value="Ppx_GppA_N"/>
</dbReference>
<dbReference type="Pfam" id="PF02541">
    <property type="entry name" value="Ppx-GppA"/>
    <property type="match status" value="1"/>
</dbReference>
<dbReference type="RefSeq" id="WP_142535773.1">
    <property type="nucleotide sequence ID" value="NZ_SGJB01000007.1"/>
</dbReference>
<organism evidence="3 4">
    <name type="scientific">Peptacetobacter hominis</name>
    <dbReference type="NCBI Taxonomy" id="2743610"/>
    <lineage>
        <taxon>Bacteria</taxon>
        <taxon>Bacillati</taxon>
        <taxon>Bacillota</taxon>
        <taxon>Clostridia</taxon>
        <taxon>Peptostreptococcales</taxon>
        <taxon>Peptostreptococcaceae</taxon>
        <taxon>Peptacetobacter</taxon>
    </lineage>
</organism>
<dbReference type="SUPFAM" id="SSF53067">
    <property type="entry name" value="Actin-like ATPase domain"/>
    <property type="match status" value="2"/>
</dbReference>
<dbReference type="PANTHER" id="PTHR30005">
    <property type="entry name" value="EXOPOLYPHOSPHATASE"/>
    <property type="match status" value="1"/>
</dbReference>
<dbReference type="Proteomes" id="UP000317863">
    <property type="component" value="Unassembled WGS sequence"/>
</dbReference>
<evidence type="ECO:0000256" key="1">
    <source>
        <dbReference type="ARBA" id="ARBA00007125"/>
    </source>
</evidence>